<evidence type="ECO:0000313" key="2">
    <source>
        <dbReference type="EMBL" id="THU98488.1"/>
    </source>
</evidence>
<feature type="region of interest" description="Disordered" evidence="1">
    <location>
        <begin position="1"/>
        <end position="29"/>
    </location>
</feature>
<accession>A0A4S8M9C8</accession>
<organism evidence="2 3">
    <name type="scientific">Dendrothele bispora (strain CBS 962.96)</name>
    <dbReference type="NCBI Taxonomy" id="1314807"/>
    <lineage>
        <taxon>Eukaryota</taxon>
        <taxon>Fungi</taxon>
        <taxon>Dikarya</taxon>
        <taxon>Basidiomycota</taxon>
        <taxon>Agaricomycotina</taxon>
        <taxon>Agaricomycetes</taxon>
        <taxon>Agaricomycetidae</taxon>
        <taxon>Agaricales</taxon>
        <taxon>Agaricales incertae sedis</taxon>
        <taxon>Dendrothele</taxon>
    </lineage>
</organism>
<dbReference type="EMBL" id="ML179135">
    <property type="protein sequence ID" value="THU98488.1"/>
    <property type="molecule type" value="Genomic_DNA"/>
</dbReference>
<feature type="non-terminal residue" evidence="2">
    <location>
        <position position="1"/>
    </location>
</feature>
<reference evidence="2 3" key="1">
    <citation type="journal article" date="2019" name="Nat. Ecol. Evol.">
        <title>Megaphylogeny resolves global patterns of mushroom evolution.</title>
        <authorList>
            <person name="Varga T."/>
            <person name="Krizsan K."/>
            <person name="Foldi C."/>
            <person name="Dima B."/>
            <person name="Sanchez-Garcia M."/>
            <person name="Sanchez-Ramirez S."/>
            <person name="Szollosi G.J."/>
            <person name="Szarkandi J.G."/>
            <person name="Papp V."/>
            <person name="Albert L."/>
            <person name="Andreopoulos W."/>
            <person name="Angelini C."/>
            <person name="Antonin V."/>
            <person name="Barry K.W."/>
            <person name="Bougher N.L."/>
            <person name="Buchanan P."/>
            <person name="Buyck B."/>
            <person name="Bense V."/>
            <person name="Catcheside P."/>
            <person name="Chovatia M."/>
            <person name="Cooper J."/>
            <person name="Damon W."/>
            <person name="Desjardin D."/>
            <person name="Finy P."/>
            <person name="Geml J."/>
            <person name="Haridas S."/>
            <person name="Hughes K."/>
            <person name="Justo A."/>
            <person name="Karasinski D."/>
            <person name="Kautmanova I."/>
            <person name="Kiss B."/>
            <person name="Kocsube S."/>
            <person name="Kotiranta H."/>
            <person name="LaButti K.M."/>
            <person name="Lechner B.E."/>
            <person name="Liimatainen K."/>
            <person name="Lipzen A."/>
            <person name="Lukacs Z."/>
            <person name="Mihaltcheva S."/>
            <person name="Morgado L.N."/>
            <person name="Niskanen T."/>
            <person name="Noordeloos M.E."/>
            <person name="Ohm R.A."/>
            <person name="Ortiz-Santana B."/>
            <person name="Ovrebo C."/>
            <person name="Racz N."/>
            <person name="Riley R."/>
            <person name="Savchenko A."/>
            <person name="Shiryaev A."/>
            <person name="Soop K."/>
            <person name="Spirin V."/>
            <person name="Szebenyi C."/>
            <person name="Tomsovsky M."/>
            <person name="Tulloss R.E."/>
            <person name="Uehling J."/>
            <person name="Grigoriev I.V."/>
            <person name="Vagvolgyi C."/>
            <person name="Papp T."/>
            <person name="Martin F.M."/>
            <person name="Miettinen O."/>
            <person name="Hibbett D.S."/>
            <person name="Nagy L.G."/>
        </authorList>
    </citation>
    <scope>NUCLEOTIDE SEQUENCE [LARGE SCALE GENOMIC DNA]</scope>
    <source>
        <strain evidence="2 3">CBS 962.96</strain>
    </source>
</reference>
<gene>
    <name evidence="2" type="ORF">K435DRAFT_777467</name>
</gene>
<name>A0A4S8M9C8_DENBC</name>
<dbReference type="AlphaFoldDB" id="A0A4S8M9C8"/>
<dbReference type="Proteomes" id="UP000297245">
    <property type="component" value="Unassembled WGS sequence"/>
</dbReference>
<sequence length="88" mass="9863">RLPTLLPTDTSPPPTSRPPTSRPPSLPPLLPSTLLQNLTATSPASLHLSKFDCNLSRFFEVLPFYFEVHGNLTRFYTCRVLCNNYGKC</sequence>
<proteinExistence type="predicted"/>
<evidence type="ECO:0000313" key="3">
    <source>
        <dbReference type="Proteomes" id="UP000297245"/>
    </source>
</evidence>
<keyword evidence="3" id="KW-1185">Reference proteome</keyword>
<evidence type="ECO:0000256" key="1">
    <source>
        <dbReference type="SAM" id="MobiDB-lite"/>
    </source>
</evidence>
<protein>
    <submittedName>
        <fullName evidence="2">Uncharacterized protein</fullName>
    </submittedName>
</protein>
<feature type="compositionally biased region" description="Pro residues" evidence="1">
    <location>
        <begin position="10"/>
        <end position="29"/>
    </location>
</feature>